<accession>A0ABV1H8J8</accession>
<reference evidence="1" key="1">
    <citation type="submission" date="2024-03" db="EMBL/GenBank/DDBJ databases">
        <title>Human intestinal bacterial collection.</title>
        <authorList>
            <person name="Pauvert C."/>
            <person name="Hitch T.C.A."/>
            <person name="Clavel T."/>
        </authorList>
    </citation>
    <scope>NUCLEOTIDE SEQUENCE [LARGE SCALE GENOMIC DNA]</scope>
    <source>
        <strain evidence="1">CLA-AA-H89B</strain>
    </source>
</reference>
<dbReference type="EMBL" id="JBBMFS010000016">
    <property type="protein sequence ID" value="MEQ2556033.1"/>
    <property type="molecule type" value="Genomic_DNA"/>
</dbReference>
<protein>
    <submittedName>
        <fullName evidence="1">Uncharacterized protein</fullName>
    </submittedName>
</protein>
<evidence type="ECO:0000313" key="2">
    <source>
        <dbReference type="Proteomes" id="UP001546774"/>
    </source>
</evidence>
<comment type="caution">
    <text evidence="1">The sequence shown here is derived from an EMBL/GenBank/DDBJ whole genome shotgun (WGS) entry which is preliminary data.</text>
</comment>
<organism evidence="1 2">
    <name type="scientific">Lachnospira intestinalis</name>
    <dbReference type="NCBI Taxonomy" id="3133158"/>
    <lineage>
        <taxon>Bacteria</taxon>
        <taxon>Bacillati</taxon>
        <taxon>Bacillota</taxon>
        <taxon>Clostridia</taxon>
        <taxon>Lachnospirales</taxon>
        <taxon>Lachnospiraceae</taxon>
        <taxon>Lachnospira</taxon>
    </lineage>
</organism>
<gene>
    <name evidence="1" type="ORF">WMO37_13635</name>
</gene>
<dbReference type="Proteomes" id="UP001546774">
    <property type="component" value="Unassembled WGS sequence"/>
</dbReference>
<name>A0ABV1H8J8_9FIRM</name>
<sequence length="402" mass="46741">MDIKLVKNFEEGNYIPVNDQLLLQVVDANYRLGRFPGKKIFMLNPLTNERLEILPEIHKYNLANISYAAVSHNHILFTSASSINETQVEISYYRYDVSTGAYHIIHTTVADLTKLGNVLLLKAFVLDENYCIFDEITYSRENLSSTGLFSNGMGTHKMLLKEIQENKERLLKDSVIATSGIEKLIPLSGNLCIIKLGSPMLEELVFSDTAIQPFKQKEIIGIVNIKQFISELLLNQNNAFLEILDEGSEEITFPYIRQYDNDIVYSKVDVSKKIEEVIIYDYETKVKKVRLNSNITRISDLNHTYILNDTPYIIKNTDKNTRLINLNTQKTDIKLSGDVRIKFIRRDLIVTQHHVKKMFFMRKENYYIEVFRYPDMHHSIFKTRAKYKDCIAFFDDLLIFTN</sequence>
<keyword evidence="2" id="KW-1185">Reference proteome</keyword>
<proteinExistence type="predicted"/>
<evidence type="ECO:0000313" key="1">
    <source>
        <dbReference type="EMBL" id="MEQ2556033.1"/>
    </source>
</evidence>